<evidence type="ECO:0000313" key="1">
    <source>
        <dbReference type="EMBL" id="KAK4129962.1"/>
    </source>
</evidence>
<proteinExistence type="predicted"/>
<name>A0AAN6UBH3_9PEZI</name>
<reference evidence="1" key="1">
    <citation type="journal article" date="2023" name="Mol. Phylogenet. Evol.">
        <title>Genome-scale phylogeny and comparative genomics of the fungal order Sordariales.</title>
        <authorList>
            <person name="Hensen N."/>
            <person name="Bonometti L."/>
            <person name="Westerberg I."/>
            <person name="Brannstrom I.O."/>
            <person name="Guillou S."/>
            <person name="Cros-Aarteil S."/>
            <person name="Calhoun S."/>
            <person name="Haridas S."/>
            <person name="Kuo A."/>
            <person name="Mondo S."/>
            <person name="Pangilinan J."/>
            <person name="Riley R."/>
            <person name="LaButti K."/>
            <person name="Andreopoulos B."/>
            <person name="Lipzen A."/>
            <person name="Chen C."/>
            <person name="Yan M."/>
            <person name="Daum C."/>
            <person name="Ng V."/>
            <person name="Clum A."/>
            <person name="Steindorff A."/>
            <person name="Ohm R.A."/>
            <person name="Martin F."/>
            <person name="Silar P."/>
            <person name="Natvig D.O."/>
            <person name="Lalanne C."/>
            <person name="Gautier V."/>
            <person name="Ament-Velasquez S.L."/>
            <person name="Kruys A."/>
            <person name="Hutchinson M.I."/>
            <person name="Powell A.J."/>
            <person name="Barry K."/>
            <person name="Miller A.N."/>
            <person name="Grigoriev I.V."/>
            <person name="Debuchy R."/>
            <person name="Gladieux P."/>
            <person name="Hiltunen Thoren M."/>
            <person name="Johannesson H."/>
        </authorList>
    </citation>
    <scope>NUCLEOTIDE SEQUENCE</scope>
    <source>
        <strain evidence="1">CBS 123565</strain>
    </source>
</reference>
<dbReference type="EMBL" id="MU853446">
    <property type="protein sequence ID" value="KAK4129962.1"/>
    <property type="molecule type" value="Genomic_DNA"/>
</dbReference>
<reference evidence="1" key="2">
    <citation type="submission" date="2023-05" db="EMBL/GenBank/DDBJ databases">
        <authorList>
            <consortium name="Lawrence Berkeley National Laboratory"/>
            <person name="Steindorff A."/>
            <person name="Hensen N."/>
            <person name="Bonometti L."/>
            <person name="Westerberg I."/>
            <person name="Brannstrom I.O."/>
            <person name="Guillou S."/>
            <person name="Cros-Aarteil S."/>
            <person name="Calhoun S."/>
            <person name="Haridas S."/>
            <person name="Kuo A."/>
            <person name="Mondo S."/>
            <person name="Pangilinan J."/>
            <person name="Riley R."/>
            <person name="Labutti K."/>
            <person name="Andreopoulos B."/>
            <person name="Lipzen A."/>
            <person name="Chen C."/>
            <person name="Yanf M."/>
            <person name="Daum C."/>
            <person name="Ng V."/>
            <person name="Clum A."/>
            <person name="Ohm R."/>
            <person name="Martin F."/>
            <person name="Silar P."/>
            <person name="Natvig D."/>
            <person name="Lalanne C."/>
            <person name="Gautier V."/>
            <person name="Ament-Velasquez S.L."/>
            <person name="Kruys A."/>
            <person name="Hutchinson M.I."/>
            <person name="Powell A.J."/>
            <person name="Barry K."/>
            <person name="Miller A.N."/>
            <person name="Grigoriev I.V."/>
            <person name="Debuchy R."/>
            <person name="Gladieux P."/>
            <person name="Thoren M.H."/>
            <person name="Johannesson H."/>
        </authorList>
    </citation>
    <scope>NUCLEOTIDE SEQUENCE</scope>
    <source>
        <strain evidence="1">CBS 123565</strain>
    </source>
</reference>
<dbReference type="Proteomes" id="UP001304895">
    <property type="component" value="Unassembled WGS sequence"/>
</dbReference>
<gene>
    <name evidence="1" type="ORF">BT67DRAFT_250437</name>
</gene>
<comment type="caution">
    <text evidence="1">The sequence shown here is derived from an EMBL/GenBank/DDBJ whole genome shotgun (WGS) entry which is preliminary data.</text>
</comment>
<organism evidence="1 2">
    <name type="scientific">Trichocladium antarcticum</name>
    <dbReference type="NCBI Taxonomy" id="1450529"/>
    <lineage>
        <taxon>Eukaryota</taxon>
        <taxon>Fungi</taxon>
        <taxon>Dikarya</taxon>
        <taxon>Ascomycota</taxon>
        <taxon>Pezizomycotina</taxon>
        <taxon>Sordariomycetes</taxon>
        <taxon>Sordariomycetidae</taxon>
        <taxon>Sordariales</taxon>
        <taxon>Chaetomiaceae</taxon>
        <taxon>Trichocladium</taxon>
    </lineage>
</organism>
<accession>A0AAN6UBH3</accession>
<protein>
    <submittedName>
        <fullName evidence="1">Uncharacterized protein</fullName>
    </submittedName>
</protein>
<keyword evidence="2" id="KW-1185">Reference proteome</keyword>
<evidence type="ECO:0000313" key="2">
    <source>
        <dbReference type="Proteomes" id="UP001304895"/>
    </source>
</evidence>
<dbReference type="AlphaFoldDB" id="A0AAN6UBH3"/>
<sequence>MAGLRQCLSALAGPPCVSSSLYGVQRRQPLSCHQFVLAPAPAGNLLLNFLHPCNLTHTFSPSWSPTHPPNDPCMIHISPKRPWNLAFNGWNGPPCLPISSSRLHLHSGIHFTPIPPAHQPSPEMQVAAETRAVLRPCLEPAVFQLLDFGSLLPFPETRAHTGRTIHGYLRLSICRSSDIWPCEQVRDSCIQSNTVSTTPAPRTKLET</sequence>